<reference evidence="4" key="1">
    <citation type="submission" date="2017-09" db="EMBL/GenBank/DDBJ databases">
        <title>Depth-based differentiation of microbial function through sediment-hosted aquifers and enrichment of novel symbionts in the deep terrestrial subsurface.</title>
        <authorList>
            <person name="Probst A.J."/>
            <person name="Ladd B."/>
            <person name="Jarett J.K."/>
            <person name="Geller-Mcgrath D.E."/>
            <person name="Sieber C.M.K."/>
            <person name="Emerson J.B."/>
            <person name="Anantharaman K."/>
            <person name="Thomas B.C."/>
            <person name="Malmstrom R."/>
            <person name="Stieglmeier M."/>
            <person name="Klingl A."/>
            <person name="Woyke T."/>
            <person name="Ryan C.M."/>
            <person name="Banfield J.F."/>
        </authorList>
    </citation>
    <scope>NUCLEOTIDE SEQUENCE [LARGE SCALE GENOMIC DNA]</scope>
</reference>
<dbReference type="InterPro" id="IPR000056">
    <property type="entry name" value="Ribul_P_3_epim-like"/>
</dbReference>
<gene>
    <name evidence="3" type="ORF">COT03_02235</name>
</gene>
<dbReference type="EMBL" id="PEWZ01000108">
    <property type="protein sequence ID" value="PIU34487.1"/>
    <property type="molecule type" value="Genomic_DNA"/>
</dbReference>
<dbReference type="SUPFAM" id="SSF51366">
    <property type="entry name" value="Ribulose-phoshate binding barrel"/>
    <property type="match status" value="1"/>
</dbReference>
<evidence type="ECO:0000313" key="3">
    <source>
        <dbReference type="EMBL" id="PIU34487.1"/>
    </source>
</evidence>
<protein>
    <recommendedName>
        <fullName evidence="5">Ribulose-phosphate 3-epimerase</fullName>
    </recommendedName>
</protein>
<keyword evidence="2" id="KW-0413">Isomerase</keyword>
<dbReference type="GO" id="GO:0016857">
    <property type="term" value="F:racemase and epimerase activity, acting on carbohydrates and derivatives"/>
    <property type="evidence" value="ECO:0007669"/>
    <property type="project" value="InterPro"/>
</dbReference>
<accession>A0A2M6YR32</accession>
<comment type="caution">
    <text evidence="3">The sequence shown here is derived from an EMBL/GenBank/DDBJ whole genome shotgun (WGS) entry which is preliminary data.</text>
</comment>
<sequence length="236" mass="26388">MGLCQAFIRGSDLHCKKLMVEIVPTILTSDFNDFTEKITLVREVVPRVQIDVVDGKFAPKKTIPLEGMRELADMKDLRLDLHLMVEKPEDWINRGLELLPDRIIGHIEMMSDPKDFMRRTIEGGVEVGLALDLETPVEAIADEIYHSADLILVLGVKAGIGGQEFDRKALKKIEKISHIVGNLVKIGVDGGLNDKNIPFCKSSGAEIFYVGGAFWEAKDLNYRYNELLELVKRGGV</sequence>
<evidence type="ECO:0000256" key="2">
    <source>
        <dbReference type="ARBA" id="ARBA00023235"/>
    </source>
</evidence>
<evidence type="ECO:0000313" key="4">
    <source>
        <dbReference type="Proteomes" id="UP000229502"/>
    </source>
</evidence>
<organism evidence="3 4">
    <name type="scientific">Candidatus Shapirobacteria bacterium CG07_land_8_20_14_0_80_39_18</name>
    <dbReference type="NCBI Taxonomy" id="1974882"/>
    <lineage>
        <taxon>Bacteria</taxon>
        <taxon>Candidatus Shapironibacteriota</taxon>
    </lineage>
</organism>
<dbReference type="Pfam" id="PF00834">
    <property type="entry name" value="Ribul_P_3_epim"/>
    <property type="match status" value="1"/>
</dbReference>
<dbReference type="AlphaFoldDB" id="A0A2M6YR32"/>
<evidence type="ECO:0000256" key="1">
    <source>
        <dbReference type="ARBA" id="ARBA00022723"/>
    </source>
</evidence>
<dbReference type="InterPro" id="IPR011060">
    <property type="entry name" value="RibuloseP-bd_barrel"/>
</dbReference>
<dbReference type="InterPro" id="IPR013785">
    <property type="entry name" value="Aldolase_TIM"/>
</dbReference>
<keyword evidence="1" id="KW-0479">Metal-binding</keyword>
<dbReference type="Gene3D" id="3.20.20.70">
    <property type="entry name" value="Aldolase class I"/>
    <property type="match status" value="1"/>
</dbReference>
<name>A0A2M6YR32_9BACT</name>
<dbReference type="Proteomes" id="UP000229502">
    <property type="component" value="Unassembled WGS sequence"/>
</dbReference>
<dbReference type="GO" id="GO:0046872">
    <property type="term" value="F:metal ion binding"/>
    <property type="evidence" value="ECO:0007669"/>
    <property type="project" value="UniProtKB-KW"/>
</dbReference>
<evidence type="ECO:0008006" key="5">
    <source>
        <dbReference type="Google" id="ProtNLM"/>
    </source>
</evidence>
<proteinExistence type="predicted"/>
<dbReference type="GO" id="GO:0005975">
    <property type="term" value="P:carbohydrate metabolic process"/>
    <property type="evidence" value="ECO:0007669"/>
    <property type="project" value="InterPro"/>
</dbReference>
<dbReference type="PANTHER" id="PTHR11749">
    <property type="entry name" value="RIBULOSE-5-PHOSPHATE-3-EPIMERASE"/>
    <property type="match status" value="1"/>
</dbReference>